<feature type="domain" description="MacB-like periplasmic core" evidence="9">
    <location>
        <begin position="100"/>
        <end position="191"/>
    </location>
</feature>
<dbReference type="KEGG" id="ruj:E5Z56_10490"/>
<dbReference type="Pfam" id="PF12704">
    <property type="entry name" value="MacB_PCD"/>
    <property type="match status" value="1"/>
</dbReference>
<evidence type="ECO:0000256" key="4">
    <source>
        <dbReference type="ARBA" id="ARBA00022989"/>
    </source>
</evidence>
<sequence length="385" mass="43146">MKLIMSRIKNSPLLSCLLVFGLVTSILLISIGTSFVSSLFYGEKTIDKNIAPNGEGYTLDGNLKKDCNNEIFNQLFSGIDNDTGLYLNNLYLHVDGSEVNSYCSASAEYFKNDDIWHYPLVSGKYFTADDVKNGNKVVLIGSSLDEYSYKKNNEKYIKIEEEEYRVVGIIGFANQESRWDRRIVMPCTSLPKNCFEEFNDNKYLGISFIMYSNLGDYSKSEEFMKSQGKSILKDFSFEDLGQIQSNSDQVLSQAAENPDKILSIAVIGYLVTLVFAINITIFWIEKRKYEISVRKAFGFTSGSIMKMIFTEMIGFAIISFIIAIIMQFVLSVVVGSIADYTLQLYLPNLVIGLVVVLVTALVTTLIPVIKAIKVEPAEALKAKEG</sequence>
<dbReference type="InterPro" id="IPR003838">
    <property type="entry name" value="ABC3_permease_C"/>
</dbReference>
<dbReference type="AlphaFoldDB" id="A0A4P8XX64"/>
<dbReference type="GO" id="GO:0005886">
    <property type="term" value="C:plasma membrane"/>
    <property type="evidence" value="ECO:0007669"/>
    <property type="project" value="UniProtKB-SubCell"/>
</dbReference>
<evidence type="ECO:0000256" key="2">
    <source>
        <dbReference type="ARBA" id="ARBA00022475"/>
    </source>
</evidence>
<accession>A0A4P8XX64</accession>
<proteinExistence type="inferred from homology"/>
<dbReference type="InterPro" id="IPR050250">
    <property type="entry name" value="Macrolide_Exporter_MacB"/>
</dbReference>
<feature type="transmembrane region" description="Helical" evidence="7">
    <location>
        <begin position="261"/>
        <end position="284"/>
    </location>
</feature>
<dbReference type="InterPro" id="IPR025857">
    <property type="entry name" value="MacB_PCD"/>
</dbReference>
<dbReference type="EMBL" id="CP039381">
    <property type="protein sequence ID" value="QCT07756.1"/>
    <property type="molecule type" value="Genomic_DNA"/>
</dbReference>
<dbReference type="PANTHER" id="PTHR30572">
    <property type="entry name" value="MEMBRANE COMPONENT OF TRANSPORTER-RELATED"/>
    <property type="match status" value="1"/>
</dbReference>
<dbReference type="OrthoDB" id="1907753at2"/>
<evidence type="ECO:0000313" key="11">
    <source>
        <dbReference type="Proteomes" id="UP000301475"/>
    </source>
</evidence>
<dbReference type="GO" id="GO:0022857">
    <property type="term" value="F:transmembrane transporter activity"/>
    <property type="evidence" value="ECO:0007669"/>
    <property type="project" value="TreeGrafter"/>
</dbReference>
<evidence type="ECO:0000259" key="9">
    <source>
        <dbReference type="Pfam" id="PF12704"/>
    </source>
</evidence>
<evidence type="ECO:0000256" key="5">
    <source>
        <dbReference type="ARBA" id="ARBA00023136"/>
    </source>
</evidence>
<keyword evidence="4 7" id="KW-1133">Transmembrane helix</keyword>
<evidence type="ECO:0000256" key="3">
    <source>
        <dbReference type="ARBA" id="ARBA00022692"/>
    </source>
</evidence>
<evidence type="ECO:0000256" key="6">
    <source>
        <dbReference type="ARBA" id="ARBA00038076"/>
    </source>
</evidence>
<organism evidence="10 11">
    <name type="scientific">Ruminococcus bovis</name>
    <dbReference type="NCBI Taxonomy" id="2564099"/>
    <lineage>
        <taxon>Bacteria</taxon>
        <taxon>Bacillati</taxon>
        <taxon>Bacillota</taxon>
        <taxon>Clostridia</taxon>
        <taxon>Eubacteriales</taxon>
        <taxon>Oscillospiraceae</taxon>
        <taxon>Ruminococcus</taxon>
    </lineage>
</organism>
<comment type="subcellular location">
    <subcellularLocation>
        <location evidence="1">Cell membrane</location>
        <topology evidence="1">Multi-pass membrane protein</topology>
    </subcellularLocation>
</comment>
<dbReference type="PANTHER" id="PTHR30572:SF4">
    <property type="entry name" value="ABC TRANSPORTER PERMEASE YTRF"/>
    <property type="match status" value="1"/>
</dbReference>
<evidence type="ECO:0000256" key="1">
    <source>
        <dbReference type="ARBA" id="ARBA00004651"/>
    </source>
</evidence>
<feature type="domain" description="ABC3 transporter permease C-terminal" evidence="8">
    <location>
        <begin position="263"/>
        <end position="376"/>
    </location>
</feature>
<keyword evidence="11" id="KW-1185">Reference proteome</keyword>
<protein>
    <submittedName>
        <fullName evidence="10">ABC transporter permease</fullName>
    </submittedName>
</protein>
<reference evidence="10 11" key="1">
    <citation type="submission" date="2019-04" db="EMBL/GenBank/DDBJ databases">
        <authorList>
            <person name="Embree M."/>
            <person name="Gaffney J.R."/>
        </authorList>
    </citation>
    <scope>NUCLEOTIDE SEQUENCE [LARGE SCALE GENOMIC DNA]</scope>
    <source>
        <strain evidence="10 11">JE7A12</strain>
    </source>
</reference>
<keyword evidence="3 7" id="KW-0812">Transmembrane</keyword>
<keyword evidence="2" id="KW-1003">Cell membrane</keyword>
<evidence type="ECO:0000313" key="10">
    <source>
        <dbReference type="EMBL" id="QCT07756.1"/>
    </source>
</evidence>
<feature type="transmembrane region" description="Helical" evidence="7">
    <location>
        <begin position="344"/>
        <end position="366"/>
    </location>
</feature>
<feature type="transmembrane region" description="Helical" evidence="7">
    <location>
        <begin position="313"/>
        <end position="338"/>
    </location>
</feature>
<evidence type="ECO:0000259" key="8">
    <source>
        <dbReference type="Pfam" id="PF02687"/>
    </source>
</evidence>
<dbReference type="Pfam" id="PF02687">
    <property type="entry name" value="FtsX"/>
    <property type="match status" value="1"/>
</dbReference>
<evidence type="ECO:0000256" key="7">
    <source>
        <dbReference type="SAM" id="Phobius"/>
    </source>
</evidence>
<dbReference type="Proteomes" id="UP000301475">
    <property type="component" value="Chromosome"/>
</dbReference>
<gene>
    <name evidence="10" type="ORF">E5Z56_10490</name>
</gene>
<name>A0A4P8XX64_9FIRM</name>
<comment type="similarity">
    <text evidence="6">Belongs to the ABC-4 integral membrane protein family.</text>
</comment>
<dbReference type="RefSeq" id="WP_138157744.1">
    <property type="nucleotide sequence ID" value="NZ_CP039381.1"/>
</dbReference>
<keyword evidence="5 7" id="KW-0472">Membrane</keyword>